<feature type="domain" description="ABC transmembrane type-1" evidence="9">
    <location>
        <begin position="93"/>
        <end position="310"/>
    </location>
</feature>
<gene>
    <name evidence="10" type="ORF">H9932_02800</name>
</gene>
<name>A0A9D2PWS0_9MICO</name>
<evidence type="ECO:0000259" key="9">
    <source>
        <dbReference type="PROSITE" id="PS50928"/>
    </source>
</evidence>
<comment type="subcellular location">
    <subcellularLocation>
        <location evidence="1 7">Cell membrane</location>
        <topology evidence="1 7">Multi-pass membrane protein</topology>
    </subcellularLocation>
</comment>
<keyword evidence="6 7" id="KW-0472">Membrane</keyword>
<dbReference type="PANTHER" id="PTHR30193">
    <property type="entry name" value="ABC TRANSPORTER PERMEASE PROTEIN"/>
    <property type="match status" value="1"/>
</dbReference>
<evidence type="ECO:0000313" key="11">
    <source>
        <dbReference type="Proteomes" id="UP000823854"/>
    </source>
</evidence>
<dbReference type="AlphaFoldDB" id="A0A9D2PWS0"/>
<dbReference type="EMBL" id="DWWC01000059">
    <property type="protein sequence ID" value="HJC68594.1"/>
    <property type="molecule type" value="Genomic_DNA"/>
</dbReference>
<dbReference type="SUPFAM" id="SSF161098">
    <property type="entry name" value="MetI-like"/>
    <property type="match status" value="1"/>
</dbReference>
<evidence type="ECO:0000256" key="5">
    <source>
        <dbReference type="ARBA" id="ARBA00022989"/>
    </source>
</evidence>
<dbReference type="InterPro" id="IPR035906">
    <property type="entry name" value="MetI-like_sf"/>
</dbReference>
<evidence type="ECO:0000256" key="7">
    <source>
        <dbReference type="RuleBase" id="RU363032"/>
    </source>
</evidence>
<evidence type="ECO:0000313" key="10">
    <source>
        <dbReference type="EMBL" id="HJC68594.1"/>
    </source>
</evidence>
<dbReference type="GO" id="GO:0055085">
    <property type="term" value="P:transmembrane transport"/>
    <property type="evidence" value="ECO:0007669"/>
    <property type="project" value="InterPro"/>
</dbReference>
<dbReference type="Gene3D" id="1.10.3720.10">
    <property type="entry name" value="MetI-like"/>
    <property type="match status" value="1"/>
</dbReference>
<evidence type="ECO:0000256" key="8">
    <source>
        <dbReference type="SAM" id="MobiDB-lite"/>
    </source>
</evidence>
<dbReference type="PROSITE" id="PS50928">
    <property type="entry name" value="ABC_TM1"/>
    <property type="match status" value="1"/>
</dbReference>
<accession>A0A9D2PWS0</accession>
<feature type="transmembrane region" description="Helical" evidence="7">
    <location>
        <begin position="101"/>
        <end position="123"/>
    </location>
</feature>
<evidence type="ECO:0000256" key="2">
    <source>
        <dbReference type="ARBA" id="ARBA00022448"/>
    </source>
</evidence>
<evidence type="ECO:0000256" key="6">
    <source>
        <dbReference type="ARBA" id="ARBA00023136"/>
    </source>
</evidence>
<feature type="transmembrane region" description="Helical" evidence="7">
    <location>
        <begin position="38"/>
        <end position="65"/>
    </location>
</feature>
<comment type="caution">
    <text evidence="10">The sequence shown here is derived from an EMBL/GenBank/DDBJ whole genome shotgun (WGS) entry which is preliminary data.</text>
</comment>
<dbReference type="Proteomes" id="UP000823854">
    <property type="component" value="Unassembled WGS sequence"/>
</dbReference>
<dbReference type="PANTHER" id="PTHR30193:SF37">
    <property type="entry name" value="INNER MEMBRANE ABC TRANSPORTER PERMEASE PROTEIN YCJO"/>
    <property type="match status" value="1"/>
</dbReference>
<keyword evidence="5 7" id="KW-1133">Transmembrane helix</keyword>
<dbReference type="CDD" id="cd06261">
    <property type="entry name" value="TM_PBP2"/>
    <property type="match status" value="1"/>
</dbReference>
<dbReference type="InterPro" id="IPR000515">
    <property type="entry name" value="MetI-like"/>
</dbReference>
<keyword evidence="3" id="KW-1003">Cell membrane</keyword>
<evidence type="ECO:0000256" key="1">
    <source>
        <dbReference type="ARBA" id="ARBA00004651"/>
    </source>
</evidence>
<reference evidence="10" key="2">
    <citation type="submission" date="2021-04" db="EMBL/GenBank/DDBJ databases">
        <authorList>
            <person name="Gilroy R."/>
        </authorList>
    </citation>
    <scope>NUCLEOTIDE SEQUENCE</scope>
    <source>
        <strain evidence="10">CHK130-7132</strain>
    </source>
</reference>
<protein>
    <submittedName>
        <fullName evidence="10">Sugar ABC transporter permease</fullName>
    </submittedName>
</protein>
<dbReference type="SUPFAM" id="SSF160964">
    <property type="entry name" value="MalF N-terminal region-like"/>
    <property type="match status" value="1"/>
</dbReference>
<sequence>MSAAAPSTDLAPPPPPPVRAGDGARRPNAVRERRRRGLVAAAFLLPAIVLFLIFFVGPAGLGVFYSFTDYRGYGDAEFVGVENYTALFGDDEFYSSLLRTVLYTAVAVPFGYFLSLLISALLVARGAKGTTIAQVIFFFPWLVSPIVTGVIFRWLFGENFGLVNYLLSTAGLDPLKWAADPNLALIVVILAGSWGGTAFSMLLFMAAMRNVPASYLEAASLDGAGPVTRFVRITWPLLRPTSFMVILLGTINAMKEFAMIQALNGGGPGTSNVLIVQYIYKTGFEQSKIGYASAASMVLMVILLLIALIQKRFDRSDLE</sequence>
<keyword evidence="4 7" id="KW-0812">Transmembrane</keyword>
<evidence type="ECO:0000256" key="3">
    <source>
        <dbReference type="ARBA" id="ARBA00022475"/>
    </source>
</evidence>
<dbReference type="InterPro" id="IPR051393">
    <property type="entry name" value="ABC_transporter_permease"/>
</dbReference>
<feature type="transmembrane region" description="Helical" evidence="7">
    <location>
        <begin position="135"/>
        <end position="156"/>
    </location>
</feature>
<feature type="transmembrane region" description="Helical" evidence="7">
    <location>
        <begin position="289"/>
        <end position="309"/>
    </location>
</feature>
<reference evidence="10" key="1">
    <citation type="journal article" date="2021" name="PeerJ">
        <title>Extensive microbial diversity within the chicken gut microbiome revealed by metagenomics and culture.</title>
        <authorList>
            <person name="Gilroy R."/>
            <person name="Ravi A."/>
            <person name="Getino M."/>
            <person name="Pursley I."/>
            <person name="Horton D.L."/>
            <person name="Alikhan N.F."/>
            <person name="Baker D."/>
            <person name="Gharbi K."/>
            <person name="Hall N."/>
            <person name="Watson M."/>
            <person name="Adriaenssens E.M."/>
            <person name="Foster-Nyarko E."/>
            <person name="Jarju S."/>
            <person name="Secka A."/>
            <person name="Antonio M."/>
            <person name="Oren A."/>
            <person name="Chaudhuri R.R."/>
            <person name="La Ragione R."/>
            <person name="Hildebrand F."/>
            <person name="Pallen M.J."/>
        </authorList>
    </citation>
    <scope>NUCLEOTIDE SEQUENCE</scope>
    <source>
        <strain evidence="10">CHK130-7132</strain>
    </source>
</reference>
<proteinExistence type="inferred from homology"/>
<comment type="similarity">
    <text evidence="7">Belongs to the binding-protein-dependent transport system permease family.</text>
</comment>
<feature type="transmembrane region" description="Helical" evidence="7">
    <location>
        <begin position="183"/>
        <end position="206"/>
    </location>
</feature>
<keyword evidence="2 7" id="KW-0813">Transport</keyword>
<evidence type="ECO:0000256" key="4">
    <source>
        <dbReference type="ARBA" id="ARBA00022692"/>
    </source>
</evidence>
<dbReference type="GO" id="GO:0005886">
    <property type="term" value="C:plasma membrane"/>
    <property type="evidence" value="ECO:0007669"/>
    <property type="project" value="UniProtKB-SubCell"/>
</dbReference>
<organism evidence="10 11">
    <name type="scientific">Candidatus Brachybacterium intestinipullorum</name>
    <dbReference type="NCBI Taxonomy" id="2838512"/>
    <lineage>
        <taxon>Bacteria</taxon>
        <taxon>Bacillati</taxon>
        <taxon>Actinomycetota</taxon>
        <taxon>Actinomycetes</taxon>
        <taxon>Micrococcales</taxon>
        <taxon>Dermabacteraceae</taxon>
        <taxon>Brachybacterium</taxon>
    </lineage>
</organism>
<feature type="compositionally biased region" description="Low complexity" evidence="8">
    <location>
        <begin position="1"/>
        <end position="10"/>
    </location>
</feature>
<dbReference type="Pfam" id="PF00528">
    <property type="entry name" value="BPD_transp_1"/>
    <property type="match status" value="1"/>
</dbReference>
<feature type="region of interest" description="Disordered" evidence="8">
    <location>
        <begin position="1"/>
        <end position="27"/>
    </location>
</feature>